<organism evidence="2 3">
    <name type="scientific">Phomopsis amygdali</name>
    <name type="common">Fusicoccum amygdali</name>
    <dbReference type="NCBI Taxonomy" id="1214568"/>
    <lineage>
        <taxon>Eukaryota</taxon>
        <taxon>Fungi</taxon>
        <taxon>Dikarya</taxon>
        <taxon>Ascomycota</taxon>
        <taxon>Pezizomycotina</taxon>
        <taxon>Sordariomycetes</taxon>
        <taxon>Sordariomycetidae</taxon>
        <taxon>Diaporthales</taxon>
        <taxon>Diaporthaceae</taxon>
        <taxon>Diaporthe</taxon>
    </lineage>
</organism>
<dbReference type="EMBL" id="JAUJFL010000002">
    <property type="protein sequence ID" value="KAK2609805.1"/>
    <property type="molecule type" value="Genomic_DNA"/>
</dbReference>
<name>A0AAD9W5M7_PHOAM</name>
<evidence type="ECO:0000313" key="2">
    <source>
        <dbReference type="EMBL" id="KAK2609805.1"/>
    </source>
</evidence>
<reference evidence="2" key="1">
    <citation type="submission" date="2023-06" db="EMBL/GenBank/DDBJ databases">
        <authorList>
            <person name="Noh H."/>
        </authorList>
    </citation>
    <scope>NUCLEOTIDE SEQUENCE</scope>
    <source>
        <strain evidence="2">DUCC20226</strain>
    </source>
</reference>
<protein>
    <submittedName>
        <fullName evidence="2">Uncharacterized protein</fullName>
    </submittedName>
</protein>
<dbReference type="Proteomes" id="UP001265746">
    <property type="component" value="Unassembled WGS sequence"/>
</dbReference>
<evidence type="ECO:0000256" key="1">
    <source>
        <dbReference type="SAM" id="MobiDB-lite"/>
    </source>
</evidence>
<sequence length="155" mass="17450">MNIVTEMREVCPHDLFLHTEYMATERRTLSRAQMHTPPLSSPVKPGCQAKPGPPRPGQIEAICNHHSPWKQIEYRLHEQDLFQDRYAEGKLDSNHEPLSLPSGVNKEPPLTRPHLHDSQAGGFAGSRNPLRREHQGSLMPQPYARGKEAAVPAMP</sequence>
<gene>
    <name evidence="2" type="ORF">N8I77_003285</name>
</gene>
<dbReference type="AlphaFoldDB" id="A0AAD9W5M7"/>
<accession>A0AAD9W5M7</accession>
<keyword evidence="3" id="KW-1185">Reference proteome</keyword>
<feature type="region of interest" description="Disordered" evidence="1">
    <location>
        <begin position="35"/>
        <end position="58"/>
    </location>
</feature>
<evidence type="ECO:0000313" key="3">
    <source>
        <dbReference type="Proteomes" id="UP001265746"/>
    </source>
</evidence>
<comment type="caution">
    <text evidence="2">The sequence shown here is derived from an EMBL/GenBank/DDBJ whole genome shotgun (WGS) entry which is preliminary data.</text>
</comment>
<feature type="region of interest" description="Disordered" evidence="1">
    <location>
        <begin position="88"/>
        <end position="155"/>
    </location>
</feature>
<proteinExistence type="predicted"/>